<evidence type="ECO:0000313" key="4">
    <source>
        <dbReference type="Proteomes" id="UP001187192"/>
    </source>
</evidence>
<keyword evidence="1" id="KW-0472">Membrane</keyword>
<keyword evidence="4" id="KW-1185">Reference proteome</keyword>
<keyword evidence="1" id="KW-0812">Transmembrane</keyword>
<dbReference type="EMBL" id="BTGU01000079">
    <property type="protein sequence ID" value="GMN58563.1"/>
    <property type="molecule type" value="Genomic_DNA"/>
</dbReference>
<proteinExistence type="predicted"/>
<evidence type="ECO:0000313" key="2">
    <source>
        <dbReference type="EMBL" id="GMN56863.1"/>
    </source>
</evidence>
<evidence type="ECO:0000313" key="3">
    <source>
        <dbReference type="EMBL" id="GMN58563.1"/>
    </source>
</evidence>
<dbReference type="Proteomes" id="UP001187192">
    <property type="component" value="Unassembled WGS sequence"/>
</dbReference>
<comment type="caution">
    <text evidence="3">The sequence shown here is derived from an EMBL/GenBank/DDBJ whole genome shotgun (WGS) entry which is preliminary data.</text>
</comment>
<dbReference type="EMBL" id="BTGU01000066">
    <property type="protein sequence ID" value="GMN56863.1"/>
    <property type="molecule type" value="Genomic_DNA"/>
</dbReference>
<protein>
    <submittedName>
        <fullName evidence="3">Uncharacterized protein</fullName>
    </submittedName>
</protein>
<name>A0AA88IVF7_FICCA</name>
<organism evidence="3 4">
    <name type="scientific">Ficus carica</name>
    <name type="common">Common fig</name>
    <dbReference type="NCBI Taxonomy" id="3494"/>
    <lineage>
        <taxon>Eukaryota</taxon>
        <taxon>Viridiplantae</taxon>
        <taxon>Streptophyta</taxon>
        <taxon>Embryophyta</taxon>
        <taxon>Tracheophyta</taxon>
        <taxon>Spermatophyta</taxon>
        <taxon>Magnoliopsida</taxon>
        <taxon>eudicotyledons</taxon>
        <taxon>Gunneridae</taxon>
        <taxon>Pentapetalae</taxon>
        <taxon>rosids</taxon>
        <taxon>fabids</taxon>
        <taxon>Rosales</taxon>
        <taxon>Moraceae</taxon>
        <taxon>Ficeae</taxon>
        <taxon>Ficus</taxon>
    </lineage>
</organism>
<sequence length="82" mass="8755">MKLKCVKSGAPGCFVAFLNGQGFVITIVLQLMKVGAALGLKAIQQMFHSYKEGNRSADKLASHAVQRCSVVQCTGSLFFTSS</sequence>
<gene>
    <name evidence="2" type="ORF">TIFTF001_025979</name>
    <name evidence="3" type="ORF">TIFTF001_027654</name>
</gene>
<reference evidence="3" key="1">
    <citation type="submission" date="2023-07" db="EMBL/GenBank/DDBJ databases">
        <title>draft genome sequence of fig (Ficus carica).</title>
        <authorList>
            <person name="Takahashi T."/>
            <person name="Nishimura K."/>
        </authorList>
    </citation>
    <scope>NUCLEOTIDE SEQUENCE</scope>
</reference>
<feature type="transmembrane region" description="Helical" evidence="1">
    <location>
        <begin position="12"/>
        <end position="32"/>
    </location>
</feature>
<evidence type="ECO:0000256" key="1">
    <source>
        <dbReference type="SAM" id="Phobius"/>
    </source>
</evidence>
<dbReference type="AlphaFoldDB" id="A0AA88IVF7"/>
<keyword evidence="1" id="KW-1133">Transmembrane helix</keyword>
<accession>A0AA88IVF7</accession>